<dbReference type="Proteomes" id="UP000054770">
    <property type="component" value="Unassembled WGS sequence"/>
</dbReference>
<accession>A0A158HWN0</accession>
<dbReference type="AlphaFoldDB" id="A0A158HWN0"/>
<sequence>MSPFEYLCAAYRRRQELAPQLLTLLALGVILTNHAITSPILDWTLN</sequence>
<keyword evidence="3" id="KW-1185">Reference proteome</keyword>
<reference evidence="2" key="1">
    <citation type="submission" date="2016-01" db="EMBL/GenBank/DDBJ databases">
        <authorList>
            <person name="Peeters C."/>
        </authorList>
    </citation>
    <scope>NUCLEOTIDE SEQUENCE [LARGE SCALE GENOMIC DNA]</scope>
    <source>
        <strain evidence="2">LMG 22940</strain>
    </source>
</reference>
<dbReference type="RefSeq" id="WP_160110001.1">
    <property type="nucleotide sequence ID" value="NZ_FCON02000020.1"/>
</dbReference>
<evidence type="ECO:0000313" key="2">
    <source>
        <dbReference type="EMBL" id="SAL48795.1"/>
    </source>
</evidence>
<proteinExistence type="predicted"/>
<gene>
    <name evidence="2" type="ORF">AWB68_02403</name>
</gene>
<organism evidence="2 3">
    <name type="scientific">Caballeronia choica</name>
    <dbReference type="NCBI Taxonomy" id="326476"/>
    <lineage>
        <taxon>Bacteria</taxon>
        <taxon>Pseudomonadati</taxon>
        <taxon>Pseudomonadota</taxon>
        <taxon>Betaproteobacteria</taxon>
        <taxon>Burkholderiales</taxon>
        <taxon>Burkholderiaceae</taxon>
        <taxon>Caballeronia</taxon>
    </lineage>
</organism>
<keyword evidence="1" id="KW-0812">Transmembrane</keyword>
<keyword evidence="1" id="KW-0472">Membrane</keyword>
<keyword evidence="1" id="KW-1133">Transmembrane helix</keyword>
<feature type="transmembrane region" description="Helical" evidence="1">
    <location>
        <begin position="21"/>
        <end position="41"/>
    </location>
</feature>
<evidence type="ECO:0000313" key="3">
    <source>
        <dbReference type="Proteomes" id="UP000054770"/>
    </source>
</evidence>
<comment type="caution">
    <text evidence="2">The sequence shown here is derived from an EMBL/GenBank/DDBJ whole genome shotgun (WGS) entry which is preliminary data.</text>
</comment>
<name>A0A158HWN0_9BURK</name>
<dbReference type="EMBL" id="FCON02000020">
    <property type="protein sequence ID" value="SAL48795.1"/>
    <property type="molecule type" value="Genomic_DNA"/>
</dbReference>
<evidence type="ECO:0000256" key="1">
    <source>
        <dbReference type="SAM" id="Phobius"/>
    </source>
</evidence>
<protein>
    <submittedName>
        <fullName evidence="2">Uncharacterized protein</fullName>
    </submittedName>
</protein>